<comment type="subcellular location">
    <subcellularLocation>
        <location evidence="1">Cell membrane</location>
        <topology evidence="1">Single-pass type I membrane protein</topology>
    </subcellularLocation>
</comment>
<dbReference type="Proteomes" id="UP000238479">
    <property type="component" value="Chromosome 7"/>
</dbReference>
<dbReference type="InterPro" id="IPR046956">
    <property type="entry name" value="RLP23-like"/>
</dbReference>
<feature type="domain" description="Leucine-rich repeat-containing N-terminal plant-type" evidence="13">
    <location>
        <begin position="72"/>
        <end position="110"/>
    </location>
</feature>
<dbReference type="SMART" id="SM00369">
    <property type="entry name" value="LRR_TYP"/>
    <property type="match status" value="9"/>
</dbReference>
<dbReference type="GO" id="GO:0005886">
    <property type="term" value="C:plasma membrane"/>
    <property type="evidence" value="ECO:0007669"/>
    <property type="project" value="UniProtKB-SubCell"/>
</dbReference>
<evidence type="ECO:0000256" key="2">
    <source>
        <dbReference type="ARBA" id="ARBA00009592"/>
    </source>
</evidence>
<protein>
    <submittedName>
        <fullName evidence="15">Putative non-specific serine/threonine protein kinase</fullName>
        <ecNumber evidence="15">2.7.11.1</ecNumber>
    </submittedName>
</protein>
<dbReference type="Pfam" id="PF13855">
    <property type="entry name" value="LRR_8"/>
    <property type="match status" value="1"/>
</dbReference>
<keyword evidence="6" id="KW-0732">Signal</keyword>
<sequence>MKQLHCCSFQNPFASAIYTSLCRLHIIFIIMFFTIMSGRSMHYVFVGLVCLALASAICCSSVGSSNNIMCLESERHALLHFKQGLVDDSNALASWKSEKDCCKWRGIECNNQTGHVTSLDFSFNYDPYLYSAEVPLSGEISPSLLELRYLNYLDLSYIDFGENMIPKFIGSLSPLKELKLAGANFSGPVSPQLGNLSNLHTLDLSFNDFEGMMIPKFIGSLSQLKELKLADANFSGPVPPQLGNLSNLHTLDLSFNDFEGMMIPKFIGSLSQLKELKLADTNFSGPVPPQLGNLSNLHTLDLSSNDFEGMMIPKFIGSLSQLKELKLAEANFSGPVPPQLGNFSNLHTLDLSRNEYVHSENLEWLSHLSSLRYLNMSYLDLSKVVNWPLSLSKLTLLTELQLSECNLPDVNLRSLSFINSSTSLQILDLSYNSLNCSIFYWIANVSNNFVYIGLSSNNLKGPIPDVFTSMLSLESLILYRNQLSKNIEDSVKTLSCAENTLETLDLGANLFWGSLPDLSRFSKLRVLYLDGNQLNGSVPESVGQLSSLETLILDGNSLSGVITETHFLNLSRLHDLSLSDNRFSINLSSDWRPPFQLTSMLDMSSCKVGPAFPKWILTQTNLTELYLSNAGLSGRLPNLSSTSLRYVNLSSNLLSGAVPSFSPMLTDLYLSNNMFSEPLSSFCATQSPYLRYVDISKNLLSGELPNCWMQFQKLYLFNLGKNKLSGKIPSSFGNLQGIGILRLHDNNFSGELPSLENCTRLSMVDLGNNNLSGKIPTWIGQSLTNLVILRFRSNEFNGIIPFSLCNLATIHVLDLSHNNISGGLPHCFNNITALTDDLGVGGFIVELVWKGIEIEFPDITGLRSIDISSNYLIGEIPLSIASMTELKSLNLSRNKLTGKLPEDFGNMKMLESLDLSRNRISGKIPTSFASLNFLSVLDLSHNNLSGRIPSGTQLQGFNASQYMGNRGLCGPPLTQSCPGDGTVQDDGIVRGTGIDNKEQVSDGLINLGFFISAVLGFVTGFWMVCGSLLLKTSWRYAYFRFLDNAKDWIYVKTKAKVRRTLQDKW</sequence>
<evidence type="ECO:0000256" key="5">
    <source>
        <dbReference type="ARBA" id="ARBA00022692"/>
    </source>
</evidence>
<dbReference type="EC" id="2.7.11.1" evidence="15"/>
<reference evidence="15 16" key="1">
    <citation type="journal article" date="2018" name="Nat. Genet.">
        <title>The Rosa genome provides new insights in the design of modern roses.</title>
        <authorList>
            <person name="Bendahmane M."/>
        </authorList>
    </citation>
    <scope>NUCLEOTIDE SEQUENCE [LARGE SCALE GENOMIC DNA]</scope>
    <source>
        <strain evidence="16">cv. Old Blush</strain>
    </source>
</reference>
<evidence type="ECO:0000256" key="8">
    <source>
        <dbReference type="ARBA" id="ARBA00022989"/>
    </source>
</evidence>
<dbReference type="Gene3D" id="3.80.10.10">
    <property type="entry name" value="Ribonuclease Inhibitor"/>
    <property type="match status" value="4"/>
</dbReference>
<dbReference type="FunFam" id="3.80.10.10:FF:000095">
    <property type="entry name" value="LRR receptor-like serine/threonine-protein kinase GSO1"/>
    <property type="match status" value="1"/>
</dbReference>
<dbReference type="InterPro" id="IPR055414">
    <property type="entry name" value="LRR_R13L4/SHOC2-like"/>
</dbReference>
<evidence type="ECO:0000256" key="11">
    <source>
        <dbReference type="ARBA" id="ARBA00023180"/>
    </source>
</evidence>
<proteinExistence type="inferred from homology"/>
<dbReference type="InterPro" id="IPR001611">
    <property type="entry name" value="Leu-rich_rpt"/>
</dbReference>
<keyword evidence="9 12" id="KW-0472">Membrane</keyword>
<comment type="similarity">
    <text evidence="2">Belongs to the RLP family.</text>
</comment>
<dbReference type="AlphaFoldDB" id="A0A2P6P979"/>
<keyword evidence="16" id="KW-1185">Reference proteome</keyword>
<dbReference type="EMBL" id="PDCK01000045">
    <property type="protein sequence ID" value="PRQ18472.1"/>
    <property type="molecule type" value="Genomic_DNA"/>
</dbReference>
<dbReference type="Pfam" id="PF08263">
    <property type="entry name" value="LRRNT_2"/>
    <property type="match status" value="1"/>
</dbReference>
<dbReference type="Gramene" id="PRQ18472">
    <property type="protein sequence ID" value="PRQ18472"/>
    <property type="gene ID" value="RchiOBHm_Chr7g0206401"/>
</dbReference>
<evidence type="ECO:0000256" key="10">
    <source>
        <dbReference type="ARBA" id="ARBA00023170"/>
    </source>
</evidence>
<dbReference type="Pfam" id="PF00560">
    <property type="entry name" value="LRR_1"/>
    <property type="match status" value="5"/>
</dbReference>
<dbReference type="PANTHER" id="PTHR48063">
    <property type="entry name" value="LRR RECEPTOR-LIKE KINASE"/>
    <property type="match status" value="1"/>
</dbReference>
<name>A0A2P6P979_ROSCH</name>
<evidence type="ECO:0000313" key="15">
    <source>
        <dbReference type="EMBL" id="PRQ18472.1"/>
    </source>
</evidence>
<dbReference type="InterPro" id="IPR003591">
    <property type="entry name" value="Leu-rich_rpt_typical-subtyp"/>
</dbReference>
<evidence type="ECO:0000256" key="1">
    <source>
        <dbReference type="ARBA" id="ARBA00004251"/>
    </source>
</evidence>
<comment type="caution">
    <text evidence="15">The sequence shown here is derived from an EMBL/GenBank/DDBJ whole genome shotgun (WGS) entry which is preliminary data.</text>
</comment>
<keyword evidence="4" id="KW-0433">Leucine-rich repeat</keyword>
<feature type="domain" description="Disease resistance R13L4/SHOC-2-like LRR" evidence="14">
    <location>
        <begin position="265"/>
        <end position="484"/>
    </location>
</feature>
<dbReference type="InterPro" id="IPR013210">
    <property type="entry name" value="LRR_N_plant-typ"/>
</dbReference>
<evidence type="ECO:0000313" key="16">
    <source>
        <dbReference type="Proteomes" id="UP000238479"/>
    </source>
</evidence>
<dbReference type="InterPro" id="IPR032675">
    <property type="entry name" value="LRR_dom_sf"/>
</dbReference>
<dbReference type="FunFam" id="3.80.10.10:FF:000111">
    <property type="entry name" value="LRR receptor-like serine/threonine-protein kinase ERECTA"/>
    <property type="match status" value="1"/>
</dbReference>
<feature type="transmembrane region" description="Helical" evidence="12">
    <location>
        <begin position="1007"/>
        <end position="1030"/>
    </location>
</feature>
<keyword evidence="15" id="KW-0418">Kinase</keyword>
<evidence type="ECO:0000256" key="3">
    <source>
        <dbReference type="ARBA" id="ARBA00022475"/>
    </source>
</evidence>
<organism evidence="15 16">
    <name type="scientific">Rosa chinensis</name>
    <name type="common">China rose</name>
    <dbReference type="NCBI Taxonomy" id="74649"/>
    <lineage>
        <taxon>Eukaryota</taxon>
        <taxon>Viridiplantae</taxon>
        <taxon>Streptophyta</taxon>
        <taxon>Embryophyta</taxon>
        <taxon>Tracheophyta</taxon>
        <taxon>Spermatophyta</taxon>
        <taxon>Magnoliopsida</taxon>
        <taxon>eudicotyledons</taxon>
        <taxon>Gunneridae</taxon>
        <taxon>Pentapetalae</taxon>
        <taxon>rosids</taxon>
        <taxon>fabids</taxon>
        <taxon>Rosales</taxon>
        <taxon>Rosaceae</taxon>
        <taxon>Rosoideae</taxon>
        <taxon>Rosoideae incertae sedis</taxon>
        <taxon>Rosa</taxon>
    </lineage>
</organism>
<keyword evidence="3" id="KW-1003">Cell membrane</keyword>
<dbReference type="GO" id="GO:0004674">
    <property type="term" value="F:protein serine/threonine kinase activity"/>
    <property type="evidence" value="ECO:0007669"/>
    <property type="project" value="UniProtKB-KW"/>
</dbReference>
<evidence type="ECO:0000256" key="9">
    <source>
        <dbReference type="ARBA" id="ARBA00023136"/>
    </source>
</evidence>
<dbReference type="PRINTS" id="PR00019">
    <property type="entry name" value="LEURICHRPT"/>
</dbReference>
<accession>A0A2P6P979</accession>
<evidence type="ECO:0000259" key="14">
    <source>
        <dbReference type="Pfam" id="PF23598"/>
    </source>
</evidence>
<feature type="transmembrane region" description="Helical" evidence="12">
    <location>
        <begin position="12"/>
        <end position="36"/>
    </location>
</feature>
<keyword evidence="7" id="KW-0677">Repeat</keyword>
<dbReference type="PANTHER" id="PTHR48063:SF101">
    <property type="entry name" value="LRR RECEPTOR-LIKE SERINE_THREONINE-PROTEIN KINASE FLS2"/>
    <property type="match status" value="1"/>
</dbReference>
<keyword evidence="10" id="KW-0675">Receptor</keyword>
<dbReference type="FunFam" id="3.80.10.10:FF:000213">
    <property type="entry name" value="Tyrosine-sulfated glycopeptide receptor 1"/>
    <property type="match status" value="1"/>
</dbReference>
<evidence type="ECO:0000256" key="6">
    <source>
        <dbReference type="ARBA" id="ARBA00022729"/>
    </source>
</evidence>
<dbReference type="Pfam" id="PF23598">
    <property type="entry name" value="LRR_14"/>
    <property type="match status" value="1"/>
</dbReference>
<evidence type="ECO:0000256" key="12">
    <source>
        <dbReference type="SAM" id="Phobius"/>
    </source>
</evidence>
<keyword evidence="11" id="KW-0325">Glycoprotein</keyword>
<evidence type="ECO:0000256" key="7">
    <source>
        <dbReference type="ARBA" id="ARBA00022737"/>
    </source>
</evidence>
<dbReference type="OMA" id="HANNLNW"/>
<evidence type="ECO:0000256" key="4">
    <source>
        <dbReference type="ARBA" id="ARBA00022614"/>
    </source>
</evidence>
<keyword evidence="5 12" id="KW-0812">Transmembrane</keyword>
<dbReference type="SUPFAM" id="SSF52047">
    <property type="entry name" value="RNI-like"/>
    <property type="match status" value="1"/>
</dbReference>
<keyword evidence="15" id="KW-0723">Serine/threonine-protein kinase</keyword>
<keyword evidence="8 12" id="KW-1133">Transmembrane helix</keyword>
<gene>
    <name evidence="15" type="ORF">RchiOBHm_Chr7g0206401</name>
</gene>
<feature type="transmembrane region" description="Helical" evidence="12">
    <location>
        <begin position="43"/>
        <end position="63"/>
    </location>
</feature>
<keyword evidence="15" id="KW-0808">Transferase</keyword>
<evidence type="ECO:0000259" key="13">
    <source>
        <dbReference type="Pfam" id="PF08263"/>
    </source>
</evidence>
<dbReference type="SUPFAM" id="SSF52058">
    <property type="entry name" value="L domain-like"/>
    <property type="match status" value="2"/>
</dbReference>